<protein>
    <submittedName>
        <fullName evidence="2">Esterase-like activity of phytase</fullName>
    </submittedName>
</protein>
<feature type="domain" description="Phytase-like" evidence="1">
    <location>
        <begin position="4"/>
        <end position="86"/>
    </location>
</feature>
<organism evidence="2 3">
    <name type="scientific">Aliiruegeria lutimaris</name>
    <dbReference type="NCBI Taxonomy" id="571298"/>
    <lineage>
        <taxon>Bacteria</taxon>
        <taxon>Pseudomonadati</taxon>
        <taxon>Pseudomonadota</taxon>
        <taxon>Alphaproteobacteria</taxon>
        <taxon>Rhodobacterales</taxon>
        <taxon>Roseobacteraceae</taxon>
        <taxon>Aliiruegeria</taxon>
    </lineage>
</organism>
<accession>A0A1G9GZW2</accession>
<evidence type="ECO:0000259" key="1">
    <source>
        <dbReference type="Pfam" id="PF13449"/>
    </source>
</evidence>
<dbReference type="STRING" id="571298.SAMN04488026_10662"/>
<evidence type="ECO:0000313" key="3">
    <source>
        <dbReference type="Proteomes" id="UP000199382"/>
    </source>
</evidence>
<dbReference type="Pfam" id="PF13449">
    <property type="entry name" value="Phytase-like"/>
    <property type="match status" value="1"/>
</dbReference>
<sequence length="104" mass="11480">MAHGDWFYVIERDNQIGADAVTKKIYRIPATDMVPTPLGGELRVVSKEEVRDLLPDLKQLNGYVQDKIEGLAIDAAGEVFISTDNDGVDDHSGETLFFSIGKIE</sequence>
<evidence type="ECO:0000313" key="2">
    <source>
        <dbReference type="EMBL" id="SDL06207.1"/>
    </source>
</evidence>
<keyword evidence="3" id="KW-1185">Reference proteome</keyword>
<name>A0A1G9GZW2_9RHOB</name>
<reference evidence="2 3" key="1">
    <citation type="submission" date="2016-10" db="EMBL/GenBank/DDBJ databases">
        <authorList>
            <person name="de Groot N.N."/>
        </authorList>
    </citation>
    <scope>NUCLEOTIDE SEQUENCE [LARGE SCALE GENOMIC DNA]</scope>
    <source>
        <strain evidence="2 3">DSM 25294</strain>
    </source>
</reference>
<dbReference type="Proteomes" id="UP000199382">
    <property type="component" value="Unassembled WGS sequence"/>
</dbReference>
<dbReference type="AlphaFoldDB" id="A0A1G9GZW2"/>
<dbReference type="EMBL" id="FNEK01000066">
    <property type="protein sequence ID" value="SDL06207.1"/>
    <property type="molecule type" value="Genomic_DNA"/>
</dbReference>
<proteinExistence type="predicted"/>
<dbReference type="InterPro" id="IPR027372">
    <property type="entry name" value="Phytase-like_dom"/>
</dbReference>
<gene>
    <name evidence="2" type="ORF">SAMN04488026_10662</name>
</gene>